<proteinExistence type="predicted"/>
<feature type="transmembrane region" description="Helical" evidence="1">
    <location>
        <begin position="165"/>
        <end position="188"/>
    </location>
</feature>
<dbReference type="InterPro" id="IPR003675">
    <property type="entry name" value="Rce1/LyrA-like_dom"/>
</dbReference>
<dbReference type="Pfam" id="PF02517">
    <property type="entry name" value="Rce1-like"/>
    <property type="match status" value="1"/>
</dbReference>
<keyword evidence="1" id="KW-1133">Transmembrane helix</keyword>
<dbReference type="GO" id="GO:0006508">
    <property type="term" value="P:proteolysis"/>
    <property type="evidence" value="ECO:0007669"/>
    <property type="project" value="UniProtKB-KW"/>
</dbReference>
<dbReference type="PANTHER" id="PTHR43592">
    <property type="entry name" value="CAAX AMINO TERMINAL PROTEASE"/>
    <property type="match status" value="1"/>
</dbReference>
<protein>
    <submittedName>
        <fullName evidence="3">CPBP family intramembrane metalloprotease</fullName>
    </submittedName>
</protein>
<reference evidence="3 4" key="1">
    <citation type="submission" date="2020-01" db="EMBL/GenBank/DDBJ databases">
        <title>Insect and environment-associated Actinomycetes.</title>
        <authorList>
            <person name="Currrie C."/>
            <person name="Chevrette M."/>
            <person name="Carlson C."/>
            <person name="Stubbendieck R."/>
            <person name="Wendt-Pienkowski E."/>
        </authorList>
    </citation>
    <scope>NUCLEOTIDE SEQUENCE [LARGE SCALE GENOMIC DNA]</scope>
    <source>
        <strain evidence="3 4">SID11342</strain>
    </source>
</reference>
<dbReference type="EMBL" id="JAAGLQ010000572">
    <property type="protein sequence ID" value="NEA19053.1"/>
    <property type="molecule type" value="Genomic_DNA"/>
</dbReference>
<dbReference type="GO" id="GO:0004175">
    <property type="term" value="F:endopeptidase activity"/>
    <property type="evidence" value="ECO:0007669"/>
    <property type="project" value="UniProtKB-ARBA"/>
</dbReference>
<name>A0A6N9UAF3_STRHA</name>
<dbReference type="Proteomes" id="UP000471293">
    <property type="component" value="Unassembled WGS sequence"/>
</dbReference>
<keyword evidence="1" id="KW-0472">Membrane</keyword>
<keyword evidence="3" id="KW-0645">Protease</keyword>
<feature type="transmembrane region" description="Helical" evidence="1">
    <location>
        <begin position="89"/>
        <end position="114"/>
    </location>
</feature>
<comment type="caution">
    <text evidence="3">The sequence shown here is derived from an EMBL/GenBank/DDBJ whole genome shotgun (WGS) entry which is preliminary data.</text>
</comment>
<evidence type="ECO:0000259" key="2">
    <source>
        <dbReference type="Pfam" id="PF02517"/>
    </source>
</evidence>
<dbReference type="GO" id="GO:0080120">
    <property type="term" value="P:CAAX-box protein maturation"/>
    <property type="evidence" value="ECO:0007669"/>
    <property type="project" value="UniProtKB-ARBA"/>
</dbReference>
<feature type="domain" description="CAAX prenyl protease 2/Lysostaphin resistance protein A-like" evidence="2">
    <location>
        <begin position="139"/>
        <end position="224"/>
    </location>
</feature>
<gene>
    <name evidence="3" type="ORF">G3I29_26880</name>
</gene>
<keyword evidence="3" id="KW-0482">Metalloprotease</keyword>
<accession>A0A6N9UAF3</accession>
<dbReference type="AlphaFoldDB" id="A0A6N9UAF3"/>
<feature type="transmembrane region" description="Helical" evidence="1">
    <location>
        <begin position="55"/>
        <end position="77"/>
    </location>
</feature>
<evidence type="ECO:0000256" key="1">
    <source>
        <dbReference type="SAM" id="Phobius"/>
    </source>
</evidence>
<keyword evidence="1" id="KW-0812">Transmembrane</keyword>
<evidence type="ECO:0000313" key="4">
    <source>
        <dbReference type="Proteomes" id="UP000471293"/>
    </source>
</evidence>
<feature type="transmembrane region" description="Helical" evidence="1">
    <location>
        <begin position="194"/>
        <end position="218"/>
    </location>
</feature>
<dbReference type="PANTHER" id="PTHR43592:SF15">
    <property type="entry name" value="CAAX AMINO TERMINAL PROTEASE FAMILY PROTEIN"/>
    <property type="match status" value="1"/>
</dbReference>
<dbReference type="GO" id="GO:0008237">
    <property type="term" value="F:metallopeptidase activity"/>
    <property type="evidence" value="ECO:0007669"/>
    <property type="project" value="UniProtKB-KW"/>
</dbReference>
<sequence length="233" mass="24444">MPSVHPVAPARNTAAVTEPGWVELAVAVLAALVLYMIGSVLAARIPDDATVSPGQVNFLISGLAPLGAFTLAVLVRIRDVRPFGLRTVSPGWLVAGLAAGILCFGLSWPISAVFDPFFLDSQDVQDSYRDAATSGLRSLAVTVMLGGTLTPIGEEFLFRGALAHFLYRWGPWTAITVSAAVFAVAHGIKSVMPLAFVIGIATGLLLRSSGSIWPAVAVHMAYNSAGMIYHGTI</sequence>
<dbReference type="RefSeq" id="WP_164348282.1">
    <property type="nucleotide sequence ID" value="NZ_JAAGLQ010000572.1"/>
</dbReference>
<organism evidence="3 4">
    <name type="scientific">Streptomyces halstedii</name>
    <dbReference type="NCBI Taxonomy" id="1944"/>
    <lineage>
        <taxon>Bacteria</taxon>
        <taxon>Bacillati</taxon>
        <taxon>Actinomycetota</taxon>
        <taxon>Actinomycetes</taxon>
        <taxon>Kitasatosporales</taxon>
        <taxon>Streptomycetaceae</taxon>
        <taxon>Streptomyces</taxon>
    </lineage>
</organism>
<feature type="transmembrane region" description="Helical" evidence="1">
    <location>
        <begin position="21"/>
        <end position="43"/>
    </location>
</feature>
<keyword evidence="3" id="KW-0378">Hydrolase</keyword>
<evidence type="ECO:0000313" key="3">
    <source>
        <dbReference type="EMBL" id="NEA19053.1"/>
    </source>
</evidence>